<keyword evidence="11" id="KW-1185">Reference proteome</keyword>
<evidence type="ECO:0000256" key="5">
    <source>
        <dbReference type="ARBA" id="ARBA00022889"/>
    </source>
</evidence>
<dbReference type="GO" id="GO:0005911">
    <property type="term" value="C:cell-cell junction"/>
    <property type="evidence" value="ECO:0007669"/>
    <property type="project" value="TreeGrafter"/>
</dbReference>
<dbReference type="PROSITE" id="PS00232">
    <property type="entry name" value="CADHERIN_1"/>
    <property type="match status" value="1"/>
</dbReference>
<keyword evidence="7" id="KW-0472">Membrane</keyword>
<evidence type="ECO:0000313" key="10">
    <source>
        <dbReference type="EMBL" id="VDI58233.1"/>
    </source>
</evidence>
<dbReference type="GO" id="GO:0005509">
    <property type="term" value="F:calcium ion binding"/>
    <property type="evidence" value="ECO:0007669"/>
    <property type="project" value="UniProtKB-UniRule"/>
</dbReference>
<dbReference type="InterPro" id="IPR002126">
    <property type="entry name" value="Cadherin-like_dom"/>
</dbReference>
<keyword evidence="3" id="KW-0677">Repeat</keyword>
<evidence type="ECO:0000256" key="8">
    <source>
        <dbReference type="PROSITE-ProRule" id="PRU00043"/>
    </source>
</evidence>
<dbReference type="InterPro" id="IPR020894">
    <property type="entry name" value="Cadherin_CS"/>
</dbReference>
<name>A0A8B6G3T2_MYTGA</name>
<dbReference type="GO" id="GO:0005886">
    <property type="term" value="C:plasma membrane"/>
    <property type="evidence" value="ECO:0007669"/>
    <property type="project" value="InterPro"/>
</dbReference>
<dbReference type="InterPro" id="IPR015919">
    <property type="entry name" value="Cadherin-like_sf"/>
</dbReference>
<organism evidence="10 11">
    <name type="scientific">Mytilus galloprovincialis</name>
    <name type="common">Mediterranean mussel</name>
    <dbReference type="NCBI Taxonomy" id="29158"/>
    <lineage>
        <taxon>Eukaryota</taxon>
        <taxon>Metazoa</taxon>
        <taxon>Spiralia</taxon>
        <taxon>Lophotrochozoa</taxon>
        <taxon>Mollusca</taxon>
        <taxon>Bivalvia</taxon>
        <taxon>Autobranchia</taxon>
        <taxon>Pteriomorphia</taxon>
        <taxon>Mytilida</taxon>
        <taxon>Mytiloidea</taxon>
        <taxon>Mytilidae</taxon>
        <taxon>Mytilinae</taxon>
        <taxon>Mytilus</taxon>
    </lineage>
</organism>
<dbReference type="PANTHER" id="PTHR24025">
    <property type="entry name" value="DESMOGLEIN FAMILY MEMBER"/>
    <property type="match status" value="1"/>
</dbReference>
<evidence type="ECO:0000256" key="1">
    <source>
        <dbReference type="ARBA" id="ARBA00004370"/>
    </source>
</evidence>
<dbReference type="Gene3D" id="2.60.40.60">
    <property type="entry name" value="Cadherins"/>
    <property type="match status" value="1"/>
</dbReference>
<dbReference type="AlphaFoldDB" id="A0A8B6G3T2"/>
<reference evidence="10" key="1">
    <citation type="submission" date="2018-11" db="EMBL/GenBank/DDBJ databases">
        <authorList>
            <person name="Alioto T."/>
            <person name="Alioto T."/>
        </authorList>
    </citation>
    <scope>NUCLEOTIDE SEQUENCE</scope>
</reference>
<comment type="subcellular location">
    <subcellularLocation>
        <location evidence="1">Membrane</location>
    </subcellularLocation>
</comment>
<dbReference type="EMBL" id="UYJE01007816">
    <property type="protein sequence ID" value="VDI58233.1"/>
    <property type="molecule type" value="Genomic_DNA"/>
</dbReference>
<dbReference type="Proteomes" id="UP000596742">
    <property type="component" value="Unassembled WGS sequence"/>
</dbReference>
<dbReference type="Pfam" id="PF00028">
    <property type="entry name" value="Cadherin"/>
    <property type="match status" value="1"/>
</dbReference>
<sequence length="268" mass="30782">MRLSWWNLADEIFRPKVGKMRPVYATRGGRRKQCDTVKRFTDIQTTKKFKDIKDISKSSDQQQITVFEPVMHTCQNNNDTKKDVDKMTKTIDTSSNSLGVKMEQIQRETKKNKYHKKTDNRNLRRTIKVEELTIDDSKCVVEMKVIGVVTISVTDVNDEPPEFVDAPYKATVIEEKYNKEVLVVSGISTSDKDINQTVTYSILTNGDKFIIDEKTGTIKTKVKIDRETYTSLDIGINAFDGIHNNNTIVFVRIMDINDNDPNITDSER</sequence>
<evidence type="ECO:0000256" key="6">
    <source>
        <dbReference type="ARBA" id="ARBA00022989"/>
    </source>
</evidence>
<evidence type="ECO:0000256" key="2">
    <source>
        <dbReference type="ARBA" id="ARBA00022692"/>
    </source>
</evidence>
<comment type="caution">
    <text evidence="10">The sequence shown here is derived from an EMBL/GenBank/DDBJ whole genome shotgun (WGS) entry which is preliminary data.</text>
</comment>
<keyword evidence="5" id="KW-0130">Cell adhesion</keyword>
<keyword evidence="4 8" id="KW-0106">Calcium</keyword>
<keyword evidence="6" id="KW-1133">Transmembrane helix</keyword>
<dbReference type="CDD" id="cd11304">
    <property type="entry name" value="Cadherin_repeat"/>
    <property type="match status" value="1"/>
</dbReference>
<gene>
    <name evidence="10" type="ORF">MGAL_10B066209</name>
</gene>
<protein>
    <recommendedName>
        <fullName evidence="9">Cadherin domain-containing protein</fullName>
    </recommendedName>
</protein>
<accession>A0A8B6G3T2</accession>
<evidence type="ECO:0000256" key="3">
    <source>
        <dbReference type="ARBA" id="ARBA00022737"/>
    </source>
</evidence>
<dbReference type="PANTHER" id="PTHR24025:SF23">
    <property type="entry name" value="NEURAL-CADHERIN"/>
    <property type="match status" value="1"/>
</dbReference>
<evidence type="ECO:0000256" key="4">
    <source>
        <dbReference type="ARBA" id="ARBA00022837"/>
    </source>
</evidence>
<dbReference type="OrthoDB" id="8188793at2759"/>
<keyword evidence="2" id="KW-0812">Transmembrane</keyword>
<dbReference type="GO" id="GO:0007156">
    <property type="term" value="P:homophilic cell adhesion via plasma membrane adhesion molecules"/>
    <property type="evidence" value="ECO:0007669"/>
    <property type="project" value="InterPro"/>
</dbReference>
<feature type="domain" description="Cadherin" evidence="9">
    <location>
        <begin position="164"/>
        <end position="263"/>
    </location>
</feature>
<proteinExistence type="predicted"/>
<dbReference type="SUPFAM" id="SSF49313">
    <property type="entry name" value="Cadherin-like"/>
    <property type="match status" value="1"/>
</dbReference>
<dbReference type="SMART" id="SM00112">
    <property type="entry name" value="CA"/>
    <property type="match status" value="1"/>
</dbReference>
<dbReference type="PROSITE" id="PS50268">
    <property type="entry name" value="CADHERIN_2"/>
    <property type="match status" value="1"/>
</dbReference>
<evidence type="ECO:0000313" key="11">
    <source>
        <dbReference type="Proteomes" id="UP000596742"/>
    </source>
</evidence>
<evidence type="ECO:0000256" key="7">
    <source>
        <dbReference type="ARBA" id="ARBA00023136"/>
    </source>
</evidence>
<dbReference type="PRINTS" id="PR00205">
    <property type="entry name" value="CADHERIN"/>
</dbReference>
<dbReference type="InterPro" id="IPR050971">
    <property type="entry name" value="Cadherin-domain_protein"/>
</dbReference>
<evidence type="ECO:0000259" key="9">
    <source>
        <dbReference type="PROSITE" id="PS50268"/>
    </source>
</evidence>